<dbReference type="InterPro" id="IPR036388">
    <property type="entry name" value="WH-like_DNA-bd_sf"/>
</dbReference>
<evidence type="ECO:0000256" key="5">
    <source>
        <dbReference type="ARBA" id="ARBA00023163"/>
    </source>
</evidence>
<evidence type="ECO:0000256" key="2">
    <source>
        <dbReference type="ARBA" id="ARBA00023015"/>
    </source>
</evidence>
<dbReference type="InterPro" id="IPR007630">
    <property type="entry name" value="RNA_pol_sigma70_r4"/>
</dbReference>
<dbReference type="PANTHER" id="PTHR43133">
    <property type="entry name" value="RNA POLYMERASE ECF-TYPE SIGMA FACTO"/>
    <property type="match status" value="1"/>
</dbReference>
<dbReference type="Gene3D" id="1.10.10.10">
    <property type="entry name" value="Winged helix-like DNA-binding domain superfamily/Winged helix DNA-binding domain"/>
    <property type="match status" value="1"/>
</dbReference>
<evidence type="ECO:0000256" key="1">
    <source>
        <dbReference type="ARBA" id="ARBA00010641"/>
    </source>
</evidence>
<keyword evidence="4" id="KW-0238">DNA-binding</keyword>
<dbReference type="Pfam" id="PF04542">
    <property type="entry name" value="Sigma70_r2"/>
    <property type="match status" value="1"/>
</dbReference>
<keyword evidence="2" id="KW-0805">Transcription regulation</keyword>
<comment type="similarity">
    <text evidence="1">Belongs to the sigma-70 factor family. ECF subfamily.</text>
</comment>
<accession>A0ABW4Q3S2</accession>
<dbReference type="CDD" id="cd06171">
    <property type="entry name" value="Sigma70_r4"/>
    <property type="match status" value="1"/>
</dbReference>
<dbReference type="SUPFAM" id="SSF88946">
    <property type="entry name" value="Sigma2 domain of RNA polymerase sigma factors"/>
    <property type="match status" value="1"/>
</dbReference>
<comment type="caution">
    <text evidence="8">The sequence shown here is derived from an EMBL/GenBank/DDBJ whole genome shotgun (WGS) entry which is preliminary data.</text>
</comment>
<dbReference type="PANTHER" id="PTHR43133:SF62">
    <property type="entry name" value="RNA POLYMERASE SIGMA FACTOR SIGZ"/>
    <property type="match status" value="1"/>
</dbReference>
<proteinExistence type="inferred from homology"/>
<evidence type="ECO:0000313" key="9">
    <source>
        <dbReference type="Proteomes" id="UP001597307"/>
    </source>
</evidence>
<protein>
    <submittedName>
        <fullName evidence="8">Sigma-70 family RNA polymerase sigma factor</fullName>
    </submittedName>
</protein>
<dbReference type="Proteomes" id="UP001597307">
    <property type="component" value="Unassembled WGS sequence"/>
</dbReference>
<dbReference type="InterPro" id="IPR007627">
    <property type="entry name" value="RNA_pol_sigma70_r2"/>
</dbReference>
<reference evidence="9" key="1">
    <citation type="journal article" date="2019" name="Int. J. Syst. Evol. Microbiol.">
        <title>The Global Catalogue of Microorganisms (GCM) 10K type strain sequencing project: providing services to taxonomists for standard genome sequencing and annotation.</title>
        <authorList>
            <consortium name="The Broad Institute Genomics Platform"/>
            <consortium name="The Broad Institute Genome Sequencing Center for Infectious Disease"/>
            <person name="Wu L."/>
            <person name="Ma J."/>
        </authorList>
    </citation>
    <scope>NUCLEOTIDE SEQUENCE [LARGE SCALE GENOMIC DNA]</scope>
    <source>
        <strain evidence="9">JCM 11496</strain>
    </source>
</reference>
<dbReference type="Gene3D" id="1.10.1740.10">
    <property type="match status" value="1"/>
</dbReference>
<keyword evidence="5" id="KW-0804">Transcription</keyword>
<dbReference type="InterPro" id="IPR013324">
    <property type="entry name" value="RNA_pol_sigma_r3/r4-like"/>
</dbReference>
<evidence type="ECO:0000256" key="4">
    <source>
        <dbReference type="ARBA" id="ARBA00023125"/>
    </source>
</evidence>
<keyword evidence="3" id="KW-0731">Sigma factor</keyword>
<evidence type="ECO:0000259" key="6">
    <source>
        <dbReference type="Pfam" id="PF04542"/>
    </source>
</evidence>
<dbReference type="Pfam" id="PF04545">
    <property type="entry name" value="Sigma70_r4"/>
    <property type="match status" value="1"/>
</dbReference>
<feature type="domain" description="RNA polymerase sigma-70 region 4" evidence="7">
    <location>
        <begin position="118"/>
        <end position="166"/>
    </location>
</feature>
<dbReference type="InterPro" id="IPR039425">
    <property type="entry name" value="RNA_pol_sigma-70-like"/>
</dbReference>
<keyword evidence="9" id="KW-1185">Reference proteome</keyword>
<organism evidence="8 9">
    <name type="scientific">Arthrobacter flavus</name>
    <dbReference type="NCBI Taxonomy" id="95172"/>
    <lineage>
        <taxon>Bacteria</taxon>
        <taxon>Bacillati</taxon>
        <taxon>Actinomycetota</taxon>
        <taxon>Actinomycetes</taxon>
        <taxon>Micrococcales</taxon>
        <taxon>Micrococcaceae</taxon>
        <taxon>Arthrobacter</taxon>
    </lineage>
</organism>
<dbReference type="SUPFAM" id="SSF88659">
    <property type="entry name" value="Sigma3 and sigma4 domains of RNA polymerase sigma factors"/>
    <property type="match status" value="1"/>
</dbReference>
<dbReference type="NCBIfam" id="TIGR02937">
    <property type="entry name" value="sigma70-ECF"/>
    <property type="match status" value="1"/>
</dbReference>
<name>A0ABW4Q3S2_9MICC</name>
<dbReference type="InterPro" id="IPR013325">
    <property type="entry name" value="RNA_pol_sigma_r2"/>
</dbReference>
<evidence type="ECO:0000256" key="3">
    <source>
        <dbReference type="ARBA" id="ARBA00023082"/>
    </source>
</evidence>
<gene>
    <name evidence="8" type="ORF">ACFSFX_03955</name>
</gene>
<dbReference type="RefSeq" id="WP_343877942.1">
    <property type="nucleotide sequence ID" value="NZ_BAAAIJ010000009.1"/>
</dbReference>
<sequence length="174" mass="19576">MVGLFRQTAGAFDVHQAFADHARAIFGFALNSTRDATIAEDCVQETFVRAWRARDRFQSQRGSERTWLFAIARNVVIDELKARARRPTPVIDELIEIEAPAAPGVETVHNRIVLSGGLARLSSEHREIIVAIHLDGLTYQQVSEHSGVPVTTLRTRMYYGLKALREILGEEEHQ</sequence>
<evidence type="ECO:0000313" key="8">
    <source>
        <dbReference type="EMBL" id="MFD1845746.1"/>
    </source>
</evidence>
<feature type="domain" description="RNA polymerase sigma-70 region 2" evidence="6">
    <location>
        <begin position="18"/>
        <end position="86"/>
    </location>
</feature>
<dbReference type="EMBL" id="JBHUGA010000009">
    <property type="protein sequence ID" value="MFD1845746.1"/>
    <property type="molecule type" value="Genomic_DNA"/>
</dbReference>
<evidence type="ECO:0000259" key="7">
    <source>
        <dbReference type="Pfam" id="PF04545"/>
    </source>
</evidence>
<dbReference type="InterPro" id="IPR014284">
    <property type="entry name" value="RNA_pol_sigma-70_dom"/>
</dbReference>